<feature type="binding site" evidence="4">
    <location>
        <position position="49"/>
    </location>
    <ligand>
        <name>CoA</name>
        <dbReference type="ChEBI" id="CHEBI:57287"/>
    </ligand>
</feature>
<dbReference type="InterPro" id="IPR006176">
    <property type="entry name" value="3-OHacyl-CoA_DH_NAD-bd"/>
</dbReference>
<reference evidence="7 8" key="1">
    <citation type="submission" date="2013-12" db="EMBL/GenBank/DDBJ databases">
        <authorList>
            <person name="Stott M."/>
        </authorList>
    </citation>
    <scope>NUCLEOTIDE SEQUENCE [LARGE SCALE GENOMIC DNA]</scope>
    <source>
        <strain evidence="7 8">K22</strain>
    </source>
</reference>
<evidence type="ECO:0000313" key="8">
    <source>
        <dbReference type="Proteomes" id="UP000031518"/>
    </source>
</evidence>
<dbReference type="PROSITE" id="PS00067">
    <property type="entry name" value="3HCDH"/>
    <property type="match status" value="1"/>
</dbReference>
<dbReference type="InterPro" id="IPR006108">
    <property type="entry name" value="3HC_DH_C"/>
</dbReference>
<dbReference type="InterPro" id="IPR006180">
    <property type="entry name" value="3-OHacyl-CoA_DH_CS"/>
</dbReference>
<dbReference type="PIRSF" id="PIRSF000105">
    <property type="entry name" value="HCDH"/>
    <property type="match status" value="1"/>
</dbReference>
<gene>
    <name evidence="7" type="ORF">PYK22_01794</name>
</gene>
<dbReference type="OrthoDB" id="9771883at2"/>
<dbReference type="Proteomes" id="UP000031518">
    <property type="component" value="Unassembled WGS sequence"/>
</dbReference>
<keyword evidence="2 7" id="KW-0560">Oxidoreductase</keyword>
<feature type="domain" description="3-hydroxyacyl-CoA dehydrogenase C-terminal" evidence="5">
    <location>
        <begin position="188"/>
        <end position="284"/>
    </location>
</feature>
<dbReference type="SUPFAM" id="SSF48179">
    <property type="entry name" value="6-phosphogluconate dehydrogenase C-terminal domain-like"/>
    <property type="match status" value="1"/>
</dbReference>
<name>A0A0B6WYH1_9BACT</name>
<dbReference type="FunFam" id="3.40.50.720:FF:000009">
    <property type="entry name" value="Fatty oxidation complex, alpha subunit"/>
    <property type="match status" value="1"/>
</dbReference>
<evidence type="ECO:0000313" key="7">
    <source>
        <dbReference type="EMBL" id="CDM65787.1"/>
    </source>
</evidence>
<sequence length="299" mass="33378">MEIKKVGVLGCGLMGSGIAQVAATAGFETVVREVAEEPLAKGFSAIENSLAKFVEKGTLTAEQREEIRKRLRGTTSLEELSDCDIVIEAIIENLELKCDTFRHLDSICKPETIFASNTSSLSITEMMTATSPERQRRFIGLHFFNPVPIMKLVEVVRTILTDDDVYEQAVRFAERLGKIPVRTSDRTGFIVNRLLVPYLLDAIRALEEGVGSIVDIDTAMRLGCGHPMGPLTLCDFVGLDTTYYIAEIMFNEFREKRFAPPPLLKRMVKAGLHGRKSGRGFYDYTKDPKNPVPMDLLRL</sequence>
<dbReference type="Gene3D" id="3.40.50.720">
    <property type="entry name" value="NAD(P)-binding Rossmann-like Domain"/>
    <property type="match status" value="1"/>
</dbReference>
<dbReference type="RefSeq" id="WP_041976341.1">
    <property type="nucleotide sequence ID" value="NZ_CBXV010000006.1"/>
</dbReference>
<dbReference type="AlphaFoldDB" id="A0A0B6WYH1"/>
<feature type="binding site" evidence="4">
    <location>
        <position position="56"/>
    </location>
    <ligand>
        <name>CoA</name>
        <dbReference type="ChEBI" id="CHEBI:57287"/>
    </ligand>
</feature>
<evidence type="ECO:0000256" key="3">
    <source>
        <dbReference type="PIRSR" id="PIRSR000105-1"/>
    </source>
</evidence>
<evidence type="ECO:0000259" key="5">
    <source>
        <dbReference type="Pfam" id="PF00725"/>
    </source>
</evidence>
<dbReference type="GO" id="GO:0070403">
    <property type="term" value="F:NAD+ binding"/>
    <property type="evidence" value="ECO:0007669"/>
    <property type="project" value="InterPro"/>
</dbReference>
<dbReference type="InterPro" id="IPR008927">
    <property type="entry name" value="6-PGluconate_DH-like_C_sf"/>
</dbReference>
<dbReference type="NCBIfam" id="NF005875">
    <property type="entry name" value="PRK07819.1"/>
    <property type="match status" value="1"/>
</dbReference>
<evidence type="ECO:0000256" key="2">
    <source>
        <dbReference type="ARBA" id="ARBA00023002"/>
    </source>
</evidence>
<dbReference type="PANTHER" id="PTHR48075:SF5">
    <property type="entry name" value="3-HYDROXYBUTYRYL-COA DEHYDROGENASE"/>
    <property type="match status" value="1"/>
</dbReference>
<reference evidence="7 8" key="2">
    <citation type="submission" date="2015-01" db="EMBL/GenBank/DDBJ databases">
        <title>Complete genome sequence of Pyrinomonas methylaliphatogenes type strain K22T.</title>
        <authorList>
            <person name="Lee K.C.Y."/>
            <person name="Power J.F."/>
            <person name="Dunfield P.F."/>
            <person name="Morgan X.C."/>
            <person name="Huttenhower C."/>
            <person name="Stott M.B."/>
        </authorList>
    </citation>
    <scope>NUCLEOTIDE SEQUENCE [LARGE SCALE GENOMIC DNA]</scope>
    <source>
        <strain evidence="7 8">K22</strain>
    </source>
</reference>
<evidence type="ECO:0000259" key="6">
    <source>
        <dbReference type="Pfam" id="PF02737"/>
    </source>
</evidence>
<dbReference type="EMBL" id="CBXV010000006">
    <property type="protein sequence ID" value="CDM65787.1"/>
    <property type="molecule type" value="Genomic_DNA"/>
</dbReference>
<dbReference type="GO" id="GO:0003857">
    <property type="term" value="F:(3S)-3-hydroxyacyl-CoA dehydrogenase (NAD+) activity"/>
    <property type="evidence" value="ECO:0007669"/>
    <property type="project" value="UniProtKB-EC"/>
</dbReference>
<dbReference type="InterPro" id="IPR013328">
    <property type="entry name" value="6PGD_dom2"/>
</dbReference>
<dbReference type="GO" id="GO:0008691">
    <property type="term" value="F:3-hydroxybutyryl-CoA dehydrogenase activity"/>
    <property type="evidence" value="ECO:0007669"/>
    <property type="project" value="TreeGrafter"/>
</dbReference>
<evidence type="ECO:0000256" key="1">
    <source>
        <dbReference type="ARBA" id="ARBA00009463"/>
    </source>
</evidence>
<dbReference type="Pfam" id="PF02737">
    <property type="entry name" value="3HCDH_N"/>
    <property type="match status" value="1"/>
</dbReference>
<dbReference type="Pfam" id="PF00725">
    <property type="entry name" value="3HCDH"/>
    <property type="match status" value="1"/>
</dbReference>
<dbReference type="EC" id="1.1.1.35" evidence="7"/>
<dbReference type="InterPro" id="IPR036291">
    <property type="entry name" value="NAD(P)-bd_dom_sf"/>
</dbReference>
<keyword evidence="8" id="KW-1185">Reference proteome</keyword>
<dbReference type="PANTHER" id="PTHR48075">
    <property type="entry name" value="3-HYDROXYACYL-COA DEHYDROGENASE FAMILY PROTEIN"/>
    <property type="match status" value="1"/>
</dbReference>
<feature type="binding site" evidence="4">
    <location>
        <position position="119"/>
    </location>
    <ligand>
        <name>CoA</name>
        <dbReference type="ChEBI" id="CHEBI:57287"/>
    </ligand>
</feature>
<accession>A0A0B6WYH1</accession>
<feature type="site" description="Important for catalytic activity" evidence="3">
    <location>
        <position position="142"/>
    </location>
</feature>
<dbReference type="Gene3D" id="1.10.1040.10">
    <property type="entry name" value="N-(1-d-carboxylethyl)-l-norvaline Dehydrogenase, domain 2"/>
    <property type="match status" value="1"/>
</dbReference>
<dbReference type="STRING" id="454194.PYK22_01794"/>
<proteinExistence type="inferred from homology"/>
<dbReference type="GO" id="GO:0006635">
    <property type="term" value="P:fatty acid beta-oxidation"/>
    <property type="evidence" value="ECO:0007669"/>
    <property type="project" value="TreeGrafter"/>
</dbReference>
<protein>
    <submittedName>
        <fullName evidence="7">3-hydroxyacyl-CoA dehydrogenase</fullName>
        <ecNumber evidence="7">1.1.1.35</ecNumber>
    </submittedName>
</protein>
<organism evidence="7 8">
    <name type="scientific">Pyrinomonas methylaliphatogenes</name>
    <dbReference type="NCBI Taxonomy" id="454194"/>
    <lineage>
        <taxon>Bacteria</taxon>
        <taxon>Pseudomonadati</taxon>
        <taxon>Acidobacteriota</taxon>
        <taxon>Blastocatellia</taxon>
        <taxon>Blastocatellales</taxon>
        <taxon>Pyrinomonadaceae</taxon>
        <taxon>Pyrinomonas</taxon>
    </lineage>
</organism>
<evidence type="ECO:0000256" key="4">
    <source>
        <dbReference type="PIRSR" id="PIRSR000105-3"/>
    </source>
</evidence>
<dbReference type="SUPFAM" id="SSF51735">
    <property type="entry name" value="NAD(P)-binding Rossmann-fold domains"/>
    <property type="match status" value="1"/>
</dbReference>
<dbReference type="InterPro" id="IPR022694">
    <property type="entry name" value="3-OHacyl-CoA_DH"/>
</dbReference>
<feature type="domain" description="3-hydroxyacyl-CoA dehydrogenase NAD binding" evidence="6">
    <location>
        <begin position="5"/>
        <end position="185"/>
    </location>
</feature>
<comment type="similarity">
    <text evidence="1">Belongs to the 3-hydroxyacyl-CoA dehydrogenase family.</text>
</comment>